<dbReference type="Pfam" id="PF24726">
    <property type="entry name" value="DUF7678"/>
    <property type="match status" value="1"/>
</dbReference>
<organism evidence="2">
    <name type="scientific">Siphoviridae sp. ctSOv1</name>
    <dbReference type="NCBI Taxonomy" id="2827872"/>
    <lineage>
        <taxon>Viruses</taxon>
        <taxon>Duplodnaviria</taxon>
        <taxon>Heunggongvirae</taxon>
        <taxon>Uroviricota</taxon>
        <taxon>Caudoviricetes</taxon>
    </lineage>
</organism>
<accession>A0A8S5T045</accession>
<feature type="domain" description="DUF7678" evidence="1">
    <location>
        <begin position="1"/>
        <end position="80"/>
    </location>
</feature>
<protein>
    <recommendedName>
        <fullName evidence="1">DUF7678 domain-containing protein</fullName>
    </recommendedName>
</protein>
<evidence type="ECO:0000313" key="2">
    <source>
        <dbReference type="EMBL" id="DAF56582.1"/>
    </source>
</evidence>
<evidence type="ECO:0000259" key="1">
    <source>
        <dbReference type="Pfam" id="PF24726"/>
    </source>
</evidence>
<reference evidence="2" key="1">
    <citation type="journal article" date="2021" name="Proc. Natl. Acad. Sci. U.S.A.">
        <title>A Catalog of Tens of Thousands of Viruses from Human Metagenomes Reveals Hidden Associations with Chronic Diseases.</title>
        <authorList>
            <person name="Tisza M.J."/>
            <person name="Buck C.B."/>
        </authorList>
    </citation>
    <scope>NUCLEOTIDE SEQUENCE</scope>
    <source>
        <strain evidence="2">CtSOv1</strain>
    </source>
</reference>
<dbReference type="InterPro" id="IPR056095">
    <property type="entry name" value="DUF7678"/>
</dbReference>
<dbReference type="EMBL" id="BK032719">
    <property type="protein sequence ID" value="DAF56582.1"/>
    <property type="molecule type" value="Genomic_DNA"/>
</dbReference>
<proteinExistence type="predicted"/>
<sequence length="80" mass="9251">MWKEGTIGIPVKDGRYQVVHYWIKQYEEPNEDYGINGGRISKLSLKLNGEWIANYDRGWDIEPTCEAANLALCILLNEHN</sequence>
<name>A0A8S5T045_9CAUD</name>